<evidence type="ECO:0000256" key="12">
    <source>
        <dbReference type="SAM" id="MobiDB-lite"/>
    </source>
</evidence>
<evidence type="ECO:0000256" key="5">
    <source>
        <dbReference type="ARBA" id="ARBA00022475"/>
    </source>
</evidence>
<feature type="region of interest" description="Disordered" evidence="12">
    <location>
        <begin position="172"/>
        <end position="196"/>
    </location>
</feature>
<name>W5YRR9_9GAMM</name>
<evidence type="ECO:0000256" key="2">
    <source>
        <dbReference type="ARBA" id="ARBA00010004"/>
    </source>
</evidence>
<dbReference type="EMBL" id="CP007151">
    <property type="protein sequence ID" value="AHI29188.1"/>
    <property type="molecule type" value="Genomic_DNA"/>
</dbReference>
<dbReference type="InterPro" id="IPR012823">
    <property type="entry name" value="Flagell_FliJ"/>
</dbReference>
<keyword evidence="10" id="KW-1006">Bacterial flagellum protein export</keyword>
<organism evidence="13 14">
    <name type="scientific">Marinobacter similis</name>
    <dbReference type="NCBI Taxonomy" id="1420916"/>
    <lineage>
        <taxon>Bacteria</taxon>
        <taxon>Pseudomonadati</taxon>
        <taxon>Pseudomonadota</taxon>
        <taxon>Gammaproteobacteria</taxon>
        <taxon>Pseudomonadales</taxon>
        <taxon>Marinobacteraceae</taxon>
        <taxon>Marinobacter</taxon>
    </lineage>
</organism>
<sequence length="196" mass="23385">MLRSRRLEVVLTLEERKEQEALERMGEARKLAEQQREQVNNLNQYQQEYRDQIRNSQQGVVDVRRLQSWQAFIAQLDQVIVQQQKQLDQAEKVFDARRAEWQQAYERKRGMEKYIETCRQQEQREQDLSEQKLADEAAGRAFVRRRDKGCKTLDSDQCNLVVLGYPYPKKIRPEPGRSSYKETLRRFGNADSDTSW</sequence>
<dbReference type="KEGG" id="msx:AU14_13115"/>
<reference evidence="13 14" key="1">
    <citation type="journal article" date="2014" name="Genome Announc.">
        <title>Draft Genome Sequences of Marinobacter similis A3d10T and Marinobacter salarius R9SW1T.</title>
        <authorList>
            <person name="Ivanova E.P."/>
            <person name="Ng H.J."/>
            <person name="Webb H.K."/>
            <person name="Feng G."/>
            <person name="Oshima K."/>
            <person name="Hattori M."/>
            <person name="Ohkuma M."/>
            <person name="Sergeev A.F."/>
            <person name="Mikhailov V.V."/>
            <person name="Crawford R.J."/>
            <person name="Sawabe T."/>
        </authorList>
    </citation>
    <scope>NUCLEOTIDE SEQUENCE [LARGE SCALE GENOMIC DNA]</scope>
    <source>
        <strain evidence="13 14">A3d10</strain>
    </source>
</reference>
<dbReference type="OrthoDB" id="6465096at2"/>
<dbReference type="PANTHER" id="PTHR38786">
    <property type="entry name" value="FLAGELLAR FLIJ PROTEIN"/>
    <property type="match status" value="1"/>
</dbReference>
<evidence type="ECO:0000256" key="6">
    <source>
        <dbReference type="ARBA" id="ARBA00022500"/>
    </source>
</evidence>
<keyword evidence="13" id="KW-0282">Flagellum</keyword>
<dbReference type="GO" id="GO:0006935">
    <property type="term" value="P:chemotaxis"/>
    <property type="evidence" value="ECO:0007669"/>
    <property type="project" value="UniProtKB-KW"/>
</dbReference>
<dbReference type="GO" id="GO:0005886">
    <property type="term" value="C:plasma membrane"/>
    <property type="evidence" value="ECO:0007669"/>
    <property type="project" value="UniProtKB-SubCell"/>
</dbReference>
<dbReference type="PRINTS" id="PR01004">
    <property type="entry name" value="FLGFLIJ"/>
</dbReference>
<dbReference type="Proteomes" id="UP000061489">
    <property type="component" value="Chromosome"/>
</dbReference>
<keyword evidence="14" id="KW-1185">Reference proteome</keyword>
<feature type="coiled-coil region" evidence="11">
    <location>
        <begin position="18"/>
        <end position="131"/>
    </location>
</feature>
<evidence type="ECO:0000256" key="11">
    <source>
        <dbReference type="SAM" id="Coils"/>
    </source>
</evidence>
<dbReference type="GO" id="GO:0044781">
    <property type="term" value="P:bacterial-type flagellum organization"/>
    <property type="evidence" value="ECO:0007669"/>
    <property type="project" value="UniProtKB-KW"/>
</dbReference>
<dbReference type="GO" id="GO:0071973">
    <property type="term" value="P:bacterial-type flagellum-dependent cell motility"/>
    <property type="evidence" value="ECO:0007669"/>
    <property type="project" value="InterPro"/>
</dbReference>
<proteinExistence type="inferred from homology"/>
<keyword evidence="6" id="KW-0145">Chemotaxis</keyword>
<keyword evidence="13" id="KW-0966">Cell projection</keyword>
<keyword evidence="7" id="KW-1005">Bacterial flagellum biogenesis</keyword>
<keyword evidence="8" id="KW-0653">Protein transport</keyword>
<gene>
    <name evidence="13" type="ORF">AU14_13115</name>
</gene>
<dbReference type="NCBIfam" id="TIGR02473">
    <property type="entry name" value="flagell_FliJ"/>
    <property type="match status" value="1"/>
</dbReference>
<feature type="compositionally biased region" description="Basic and acidic residues" evidence="12">
    <location>
        <begin position="172"/>
        <end position="185"/>
    </location>
</feature>
<evidence type="ECO:0000256" key="3">
    <source>
        <dbReference type="ARBA" id="ARBA00020392"/>
    </source>
</evidence>
<dbReference type="HOGENOM" id="CLU_119965_0_0_6"/>
<evidence type="ECO:0000256" key="10">
    <source>
        <dbReference type="ARBA" id="ARBA00023225"/>
    </source>
</evidence>
<dbReference type="GO" id="GO:0009288">
    <property type="term" value="C:bacterial-type flagellum"/>
    <property type="evidence" value="ECO:0007669"/>
    <property type="project" value="InterPro"/>
</dbReference>
<dbReference type="InterPro" id="IPR018006">
    <property type="entry name" value="Flag_FliJ_proteobac"/>
</dbReference>
<dbReference type="Pfam" id="PF02050">
    <property type="entry name" value="FliJ"/>
    <property type="match status" value="1"/>
</dbReference>
<dbReference type="Gene3D" id="1.10.287.1700">
    <property type="match status" value="1"/>
</dbReference>
<dbReference type="AlphaFoldDB" id="W5YRR9"/>
<dbReference type="GO" id="GO:0003774">
    <property type="term" value="F:cytoskeletal motor activity"/>
    <property type="evidence" value="ECO:0007669"/>
    <property type="project" value="InterPro"/>
</dbReference>
<keyword evidence="11" id="KW-0175">Coiled coil</keyword>
<evidence type="ECO:0000256" key="8">
    <source>
        <dbReference type="ARBA" id="ARBA00022927"/>
    </source>
</evidence>
<evidence type="ECO:0000313" key="14">
    <source>
        <dbReference type="Proteomes" id="UP000061489"/>
    </source>
</evidence>
<evidence type="ECO:0000256" key="9">
    <source>
        <dbReference type="ARBA" id="ARBA00023136"/>
    </source>
</evidence>
<evidence type="ECO:0000256" key="7">
    <source>
        <dbReference type="ARBA" id="ARBA00022795"/>
    </source>
</evidence>
<comment type="similarity">
    <text evidence="2">Belongs to the FliJ family.</text>
</comment>
<dbReference type="GO" id="GO:0015031">
    <property type="term" value="P:protein transport"/>
    <property type="evidence" value="ECO:0007669"/>
    <property type="project" value="UniProtKB-KW"/>
</dbReference>
<dbReference type="PANTHER" id="PTHR38786:SF1">
    <property type="entry name" value="FLAGELLAR FLIJ PROTEIN"/>
    <property type="match status" value="1"/>
</dbReference>
<dbReference type="InterPro" id="IPR052570">
    <property type="entry name" value="FliJ"/>
</dbReference>
<keyword evidence="4" id="KW-0813">Transport</keyword>
<keyword evidence="13" id="KW-0969">Cilium</keyword>
<protein>
    <recommendedName>
        <fullName evidence="3">Flagellar FliJ protein</fullName>
    </recommendedName>
</protein>
<evidence type="ECO:0000313" key="13">
    <source>
        <dbReference type="EMBL" id="AHI29188.1"/>
    </source>
</evidence>
<comment type="subcellular location">
    <subcellularLocation>
        <location evidence="1">Cell membrane</location>
        <topology evidence="1">Peripheral membrane protein</topology>
        <orientation evidence="1">Cytoplasmic side</orientation>
    </subcellularLocation>
</comment>
<evidence type="ECO:0000256" key="1">
    <source>
        <dbReference type="ARBA" id="ARBA00004413"/>
    </source>
</evidence>
<keyword evidence="9" id="KW-0472">Membrane</keyword>
<dbReference type="InterPro" id="IPR053716">
    <property type="entry name" value="Flag_assembly_chemotaxis_eff"/>
</dbReference>
<evidence type="ECO:0000256" key="4">
    <source>
        <dbReference type="ARBA" id="ARBA00022448"/>
    </source>
</evidence>
<accession>W5YRR9</accession>
<dbReference type="STRING" id="1420916.AU14_13115"/>
<keyword evidence="5" id="KW-1003">Cell membrane</keyword>